<reference evidence="2 3" key="1">
    <citation type="journal article" date="2015" name="Stand. Genomic Sci.">
        <title>Genomic Encyclopedia of Bacterial and Archaeal Type Strains, Phase III: the genomes of soil and plant-associated and newly described type strains.</title>
        <authorList>
            <person name="Whitman W.B."/>
            <person name="Woyke T."/>
            <person name="Klenk H.P."/>
            <person name="Zhou Y."/>
            <person name="Lilburn T.G."/>
            <person name="Beck B.J."/>
            <person name="De Vos P."/>
            <person name="Vandamme P."/>
            <person name="Eisen J.A."/>
            <person name="Garrity G."/>
            <person name="Hugenholtz P."/>
            <person name="Kyrpides N.C."/>
        </authorList>
    </citation>
    <scope>NUCLEOTIDE SEQUENCE [LARGE SCALE GENOMIC DNA]</scope>
    <source>
        <strain evidence="2 3">CGMCC 1.6858</strain>
    </source>
</reference>
<dbReference type="AlphaFoldDB" id="A0A562PIB9"/>
<name>A0A562PIB9_9PSED</name>
<keyword evidence="1" id="KW-0812">Transmembrane</keyword>
<dbReference type="OrthoDB" id="7035631at2"/>
<evidence type="ECO:0000313" key="2">
    <source>
        <dbReference type="EMBL" id="TWI44157.1"/>
    </source>
</evidence>
<accession>A0A562PIB9</accession>
<keyword evidence="1" id="KW-1133">Transmembrane helix</keyword>
<feature type="transmembrane region" description="Helical" evidence="1">
    <location>
        <begin position="50"/>
        <end position="72"/>
    </location>
</feature>
<keyword evidence="1" id="KW-0472">Membrane</keyword>
<keyword evidence="3" id="KW-1185">Reference proteome</keyword>
<organism evidence="2 3">
    <name type="scientific">Pseudomonas duriflava</name>
    <dbReference type="NCBI Taxonomy" id="459528"/>
    <lineage>
        <taxon>Bacteria</taxon>
        <taxon>Pseudomonadati</taxon>
        <taxon>Pseudomonadota</taxon>
        <taxon>Gammaproteobacteria</taxon>
        <taxon>Pseudomonadales</taxon>
        <taxon>Pseudomonadaceae</taxon>
        <taxon>Pseudomonas</taxon>
    </lineage>
</organism>
<evidence type="ECO:0000313" key="3">
    <source>
        <dbReference type="Proteomes" id="UP000316905"/>
    </source>
</evidence>
<proteinExistence type="predicted"/>
<gene>
    <name evidence="2" type="ORF">IQ22_04750</name>
</gene>
<protein>
    <submittedName>
        <fullName evidence="2">Uncharacterized protein</fullName>
    </submittedName>
</protein>
<dbReference type="RefSeq" id="WP_145146122.1">
    <property type="nucleotide sequence ID" value="NZ_VLKY01000059.1"/>
</dbReference>
<feature type="transmembrane region" description="Helical" evidence="1">
    <location>
        <begin position="26"/>
        <end position="44"/>
    </location>
</feature>
<dbReference type="Proteomes" id="UP000316905">
    <property type="component" value="Unassembled WGS sequence"/>
</dbReference>
<sequence length="78" mass="9060">MSQDKDELIARIEAQINHETRWLRRIPLLIGILAAAVVCFGYAVGYWKVMVMALFILTIGITAQAVLWFRLWDLNKRQ</sequence>
<dbReference type="EMBL" id="VLKY01000059">
    <property type="protein sequence ID" value="TWI44157.1"/>
    <property type="molecule type" value="Genomic_DNA"/>
</dbReference>
<comment type="caution">
    <text evidence="2">The sequence shown here is derived from an EMBL/GenBank/DDBJ whole genome shotgun (WGS) entry which is preliminary data.</text>
</comment>
<evidence type="ECO:0000256" key="1">
    <source>
        <dbReference type="SAM" id="Phobius"/>
    </source>
</evidence>